<evidence type="ECO:0000313" key="2">
    <source>
        <dbReference type="Proteomes" id="UP001168821"/>
    </source>
</evidence>
<sequence length="444" mass="50045">MEKFVNQDTPKQKESSNKEIVDVCNENDGCFWKNITNDTNLGDTIGKESKLPAYTNGHNACEIKSSRCDSDEVQELDSSVSSYLFSNSAISPNPPLSKPTLAKSSTPFLFNTNFSFECFQLSGKQSTPPEESLQGSLALSVAEQETPSEANRAFVSSYIYIFKILGGDKAQESFVKETQFASPLVQESVKEIQHKQLFAVLNKIVKKSLPDSKLRLKGACNKVKNKRRAKRKNINIANTAAEVNNRNPKLTKLEDTHNYNQHLHISKWLSPPRLEETTPGLEHVIPGSRGSREWNSIHVASKRRCISYLPPAYVYGRFPDQYYYVGTVEHVDEETGECRVQFTDGDIRQVKPECVYEYFVIPPGSNVGQPVCCTLQVGPPILCVSQVTLRLEDSLWAPGVVIAVDEQQRQYTIRDQADGSLRFCRFEDIGIRTDHFKLLVSFWN</sequence>
<protein>
    <submittedName>
        <fullName evidence="1">Uncharacterized protein</fullName>
    </submittedName>
</protein>
<proteinExistence type="predicted"/>
<comment type="caution">
    <text evidence="1">The sequence shown here is derived from an EMBL/GenBank/DDBJ whole genome shotgun (WGS) entry which is preliminary data.</text>
</comment>
<dbReference type="Gene3D" id="2.30.30.140">
    <property type="match status" value="1"/>
</dbReference>
<accession>A0AA38HI81</accession>
<dbReference type="AlphaFoldDB" id="A0AA38HI81"/>
<reference evidence="1" key="1">
    <citation type="journal article" date="2023" name="G3 (Bethesda)">
        <title>Whole genome assemblies of Zophobas morio and Tenebrio molitor.</title>
        <authorList>
            <person name="Kaur S."/>
            <person name="Stinson S.A."/>
            <person name="diCenzo G.C."/>
        </authorList>
    </citation>
    <scope>NUCLEOTIDE SEQUENCE</scope>
    <source>
        <strain evidence="1">QUZm001</strain>
    </source>
</reference>
<gene>
    <name evidence="1" type="ORF">Zmor_004145</name>
</gene>
<name>A0AA38HI81_9CUCU</name>
<evidence type="ECO:0000313" key="1">
    <source>
        <dbReference type="EMBL" id="KAJ3626907.1"/>
    </source>
</evidence>
<dbReference type="EMBL" id="JALNTZ010001274">
    <property type="protein sequence ID" value="KAJ3626907.1"/>
    <property type="molecule type" value="Genomic_DNA"/>
</dbReference>
<keyword evidence="2" id="KW-1185">Reference proteome</keyword>
<dbReference type="Proteomes" id="UP001168821">
    <property type="component" value="Unassembled WGS sequence"/>
</dbReference>
<organism evidence="1 2">
    <name type="scientific">Zophobas morio</name>
    <dbReference type="NCBI Taxonomy" id="2755281"/>
    <lineage>
        <taxon>Eukaryota</taxon>
        <taxon>Metazoa</taxon>
        <taxon>Ecdysozoa</taxon>
        <taxon>Arthropoda</taxon>
        <taxon>Hexapoda</taxon>
        <taxon>Insecta</taxon>
        <taxon>Pterygota</taxon>
        <taxon>Neoptera</taxon>
        <taxon>Endopterygota</taxon>
        <taxon>Coleoptera</taxon>
        <taxon>Polyphaga</taxon>
        <taxon>Cucujiformia</taxon>
        <taxon>Tenebrionidae</taxon>
        <taxon>Zophobas</taxon>
    </lineage>
</organism>